<keyword evidence="1" id="KW-1133">Transmembrane helix</keyword>
<evidence type="ECO:0000256" key="1">
    <source>
        <dbReference type="SAM" id="Phobius"/>
    </source>
</evidence>
<accession>A0A7W7MWD2</accession>
<organism evidence="2 3">
    <name type="scientific">Actinomadura livida</name>
    <dbReference type="NCBI Taxonomy" id="79909"/>
    <lineage>
        <taxon>Bacteria</taxon>
        <taxon>Bacillati</taxon>
        <taxon>Actinomycetota</taxon>
        <taxon>Actinomycetes</taxon>
        <taxon>Streptosporangiales</taxon>
        <taxon>Thermomonosporaceae</taxon>
        <taxon>Actinomadura</taxon>
    </lineage>
</organism>
<gene>
    <name evidence="2" type="ORF">F4557_001133</name>
</gene>
<evidence type="ECO:0000313" key="2">
    <source>
        <dbReference type="EMBL" id="MBB4772715.1"/>
    </source>
</evidence>
<reference evidence="2 3" key="1">
    <citation type="submission" date="2020-08" db="EMBL/GenBank/DDBJ databases">
        <title>Sequencing the genomes of 1000 actinobacteria strains.</title>
        <authorList>
            <person name="Klenk H.-P."/>
        </authorList>
    </citation>
    <scope>NUCLEOTIDE SEQUENCE [LARGE SCALE GENOMIC DNA]</scope>
    <source>
        <strain evidence="2 3">DSM 44772</strain>
    </source>
</reference>
<dbReference type="AlphaFoldDB" id="A0A7W7MWD2"/>
<sequence length="34" mass="3456">MKDAYLRLMTGLIGGMAIAVALVCALIATAAFVS</sequence>
<comment type="caution">
    <text evidence="2">The sequence shown here is derived from an EMBL/GenBank/DDBJ whole genome shotgun (WGS) entry which is preliminary data.</text>
</comment>
<proteinExistence type="predicted"/>
<protein>
    <submittedName>
        <fullName evidence="2">Uncharacterized protein</fullName>
    </submittedName>
</protein>
<dbReference type="EMBL" id="JACHMV010000001">
    <property type="protein sequence ID" value="MBB4772715.1"/>
    <property type="molecule type" value="Genomic_DNA"/>
</dbReference>
<name>A0A7W7MWD2_9ACTN</name>
<keyword evidence="1" id="KW-0812">Transmembrane</keyword>
<keyword evidence="1" id="KW-0472">Membrane</keyword>
<evidence type="ECO:0000313" key="3">
    <source>
        <dbReference type="Proteomes" id="UP000549343"/>
    </source>
</evidence>
<feature type="transmembrane region" description="Helical" evidence="1">
    <location>
        <begin position="12"/>
        <end position="33"/>
    </location>
</feature>
<dbReference type="Proteomes" id="UP000549343">
    <property type="component" value="Unassembled WGS sequence"/>
</dbReference>